<dbReference type="AlphaFoldDB" id="A0A6J4TGS4"/>
<organism evidence="1">
    <name type="scientific">uncultured Rubrobacteraceae bacterium</name>
    <dbReference type="NCBI Taxonomy" id="349277"/>
    <lineage>
        <taxon>Bacteria</taxon>
        <taxon>Bacillati</taxon>
        <taxon>Actinomycetota</taxon>
        <taxon>Rubrobacteria</taxon>
        <taxon>Rubrobacterales</taxon>
        <taxon>Rubrobacteraceae</taxon>
        <taxon>environmental samples</taxon>
    </lineage>
</organism>
<gene>
    <name evidence="1" type="ORF">AVDCRST_MAG05-3728</name>
</gene>
<protein>
    <recommendedName>
        <fullName evidence="2">ABM domain-containing protein</fullName>
    </recommendedName>
</protein>
<reference evidence="1" key="1">
    <citation type="submission" date="2020-02" db="EMBL/GenBank/DDBJ databases">
        <authorList>
            <person name="Meier V. D."/>
        </authorList>
    </citation>
    <scope>NUCLEOTIDE SEQUENCE</scope>
    <source>
        <strain evidence="1">AVDCRST_MAG05</strain>
    </source>
</reference>
<evidence type="ECO:0000313" key="1">
    <source>
        <dbReference type="EMBL" id="CAA9522777.1"/>
    </source>
</evidence>
<dbReference type="EMBL" id="CADCVM010000414">
    <property type="protein sequence ID" value="CAA9522777.1"/>
    <property type="molecule type" value="Genomic_DNA"/>
</dbReference>
<accession>A0A6J4TGS4</accession>
<proteinExistence type="predicted"/>
<dbReference type="Gene3D" id="3.30.70.100">
    <property type="match status" value="1"/>
</dbReference>
<dbReference type="SUPFAM" id="SSF54909">
    <property type="entry name" value="Dimeric alpha+beta barrel"/>
    <property type="match status" value="1"/>
</dbReference>
<evidence type="ECO:0008006" key="2">
    <source>
        <dbReference type="Google" id="ProtNLM"/>
    </source>
</evidence>
<dbReference type="InterPro" id="IPR011008">
    <property type="entry name" value="Dimeric_a/b-barrel"/>
</dbReference>
<sequence length="97" mass="11003">MHARVVDLRVRSFDTKEMVRVYREEVVPAAREQEGFKGAMLLTDPETGIGISITLWETEAEREAAVDGGFYDEKIEKFAVLLTGTPVRKHYDVSLMV</sequence>
<name>A0A6J4TGS4_9ACTN</name>